<dbReference type="Proteomes" id="UP000222564">
    <property type="component" value="Unassembled WGS sequence"/>
</dbReference>
<keyword evidence="2" id="KW-1185">Reference proteome</keyword>
<protein>
    <submittedName>
        <fullName evidence="1">Uncharacterized protein</fullName>
    </submittedName>
</protein>
<dbReference type="RefSeq" id="WP_099084157.1">
    <property type="nucleotide sequence ID" value="NZ_AWQQ01000146.1"/>
</dbReference>
<dbReference type="OrthoDB" id="9884101at2"/>
<sequence length="73" mass="8017">MEKVVSIALGNMKRTPDPGEAIQRLENKIDQVLSLLASGISINDKPVKEPKKEEPLIEKPKPAVKNPKALADF</sequence>
<dbReference type="AlphaFoldDB" id="A0A2C6MC70"/>
<gene>
    <name evidence="1" type="ORF">P378_20030</name>
</gene>
<proteinExistence type="predicted"/>
<comment type="caution">
    <text evidence="1">The sequence shown here is derived from an EMBL/GenBank/DDBJ whole genome shotgun (WGS) entry which is preliminary data.</text>
</comment>
<organism evidence="1 2">
    <name type="scientific">Desulforamulus profundi</name>
    <dbReference type="NCBI Taxonomy" id="1383067"/>
    <lineage>
        <taxon>Bacteria</taxon>
        <taxon>Bacillati</taxon>
        <taxon>Bacillota</taxon>
        <taxon>Clostridia</taxon>
        <taxon>Eubacteriales</taxon>
        <taxon>Peptococcaceae</taxon>
        <taxon>Desulforamulus</taxon>
    </lineage>
</organism>
<evidence type="ECO:0000313" key="2">
    <source>
        <dbReference type="Proteomes" id="UP000222564"/>
    </source>
</evidence>
<name>A0A2C6MC70_9FIRM</name>
<accession>A0A2C6MC70</accession>
<reference evidence="1 2" key="1">
    <citation type="submission" date="2013-09" db="EMBL/GenBank/DDBJ databases">
        <title>Biodegradation of hydrocarbons in the deep terrestrial subsurface : characterization of a microbial consortium composed of two Desulfotomaculum species originating from a deep geological formation.</title>
        <authorList>
            <person name="Aullo T."/>
            <person name="Berlendis S."/>
            <person name="Lascourreges J.-F."/>
            <person name="Dessort D."/>
            <person name="Saint-Laurent S."/>
            <person name="Schraauwers B."/>
            <person name="Mas J."/>
            <person name="Magot M."/>
            <person name="Ranchou-Peyruse A."/>
        </authorList>
    </citation>
    <scope>NUCLEOTIDE SEQUENCE [LARGE SCALE GENOMIC DNA]</scope>
    <source>
        <strain evidence="1 2">Bs107</strain>
    </source>
</reference>
<evidence type="ECO:0000313" key="1">
    <source>
        <dbReference type="EMBL" id="PHJ36873.1"/>
    </source>
</evidence>
<dbReference type="EMBL" id="AWQQ01000146">
    <property type="protein sequence ID" value="PHJ36873.1"/>
    <property type="molecule type" value="Genomic_DNA"/>
</dbReference>